<feature type="chain" id="PRO_5032556510" evidence="1">
    <location>
        <begin position="16"/>
        <end position="226"/>
    </location>
</feature>
<dbReference type="Proteomes" id="UP000663855">
    <property type="component" value="Unassembled WGS sequence"/>
</dbReference>
<dbReference type="EMBL" id="CAJNOV010000052">
    <property type="protein sequence ID" value="CAF0969156.1"/>
    <property type="molecule type" value="Genomic_DNA"/>
</dbReference>
<evidence type="ECO:0000256" key="1">
    <source>
        <dbReference type="SAM" id="SignalP"/>
    </source>
</evidence>
<reference evidence="2" key="1">
    <citation type="submission" date="2021-02" db="EMBL/GenBank/DDBJ databases">
        <authorList>
            <person name="Nowell W R."/>
        </authorList>
    </citation>
    <scope>NUCLEOTIDE SEQUENCE</scope>
</reference>
<keyword evidence="1" id="KW-0732">Signal</keyword>
<name>A0A814E9T9_9BILA</name>
<evidence type="ECO:0000313" key="3">
    <source>
        <dbReference type="Proteomes" id="UP000663855"/>
    </source>
</evidence>
<evidence type="ECO:0000313" key="2">
    <source>
        <dbReference type="EMBL" id="CAF0969156.1"/>
    </source>
</evidence>
<gene>
    <name evidence="2" type="ORF">CJN711_LOCUS778</name>
</gene>
<organism evidence="2 3">
    <name type="scientific">Rotaria magnacalcarata</name>
    <dbReference type="NCBI Taxonomy" id="392030"/>
    <lineage>
        <taxon>Eukaryota</taxon>
        <taxon>Metazoa</taxon>
        <taxon>Spiralia</taxon>
        <taxon>Gnathifera</taxon>
        <taxon>Rotifera</taxon>
        <taxon>Eurotatoria</taxon>
        <taxon>Bdelloidea</taxon>
        <taxon>Philodinida</taxon>
        <taxon>Philodinidae</taxon>
        <taxon>Rotaria</taxon>
    </lineage>
</organism>
<feature type="signal peptide" evidence="1">
    <location>
        <begin position="1"/>
        <end position="15"/>
    </location>
</feature>
<protein>
    <submittedName>
        <fullName evidence="2">Uncharacterized protein</fullName>
    </submittedName>
</protein>
<dbReference type="AlphaFoldDB" id="A0A814E9T9"/>
<proteinExistence type="predicted"/>
<accession>A0A814E9T9</accession>
<sequence>MIYLSVLMTIPTVISISLNCYLNAAVTLPSNAVLQSNLTLESCQCFFIQQNTSYFQYDQNANSCYTFNNKLLKAILRIQLNSRVCFINNTSTLYPVTTPVTTSVSTSPITISINVTGNNYYQQDIIHLNNSISLTTLLVVVTVPKTFGLFSPTSYTSFWSNVVINNITDMNTSVIYSFQLIGQNIIVPGTWYIGVQFNLNGSGTRPTSKDTYSIQIDRYRKIYGHF</sequence>
<comment type="caution">
    <text evidence="2">The sequence shown here is derived from an EMBL/GenBank/DDBJ whole genome shotgun (WGS) entry which is preliminary data.</text>
</comment>